<dbReference type="RefSeq" id="WP_194697336.1">
    <property type="nucleotide sequence ID" value="NZ_JADKPO010000022.1"/>
</dbReference>
<feature type="transmembrane region" description="Helical" evidence="2">
    <location>
        <begin position="127"/>
        <end position="145"/>
    </location>
</feature>
<dbReference type="InterPro" id="IPR025495">
    <property type="entry name" value="DUF4386"/>
</dbReference>
<feature type="region of interest" description="Disordered" evidence="1">
    <location>
        <begin position="1"/>
        <end position="20"/>
    </location>
</feature>
<evidence type="ECO:0000313" key="4">
    <source>
        <dbReference type="Proteomes" id="UP000660668"/>
    </source>
</evidence>
<proteinExistence type="predicted"/>
<dbReference type="Proteomes" id="UP000660668">
    <property type="component" value="Unassembled WGS sequence"/>
</dbReference>
<keyword evidence="2" id="KW-0812">Transmembrane</keyword>
<feature type="transmembrane region" description="Helical" evidence="2">
    <location>
        <begin position="27"/>
        <end position="50"/>
    </location>
</feature>
<name>A0A930YQS7_9ACTN</name>
<evidence type="ECO:0000256" key="2">
    <source>
        <dbReference type="SAM" id="Phobius"/>
    </source>
</evidence>
<keyword evidence="4" id="KW-1185">Reference proteome</keyword>
<accession>A0A930YQS7</accession>
<feature type="compositionally biased region" description="Polar residues" evidence="1">
    <location>
        <begin position="1"/>
        <end position="12"/>
    </location>
</feature>
<feature type="transmembrane region" description="Helical" evidence="2">
    <location>
        <begin position="96"/>
        <end position="115"/>
    </location>
</feature>
<dbReference type="Pfam" id="PF14329">
    <property type="entry name" value="DUF4386"/>
    <property type="match status" value="2"/>
</dbReference>
<comment type="caution">
    <text evidence="3">The sequence shown here is derived from an EMBL/GenBank/DDBJ whole genome shotgun (WGS) entry which is preliminary data.</text>
</comment>
<reference evidence="3" key="1">
    <citation type="submission" date="2020-11" db="EMBL/GenBank/DDBJ databases">
        <title>Nocardioides cynanchi sp. nov., isolated from soil of rhizosphere of Cynanchum wilfordii.</title>
        <authorList>
            <person name="Lee J.-S."/>
            <person name="Suh M.K."/>
            <person name="Kim J.-S."/>
        </authorList>
    </citation>
    <scope>NUCLEOTIDE SEQUENCE</scope>
    <source>
        <strain evidence="3">KCTC 19276</strain>
    </source>
</reference>
<evidence type="ECO:0000256" key="1">
    <source>
        <dbReference type="SAM" id="MobiDB-lite"/>
    </source>
</evidence>
<feature type="transmembrane region" description="Helical" evidence="2">
    <location>
        <begin position="151"/>
        <end position="175"/>
    </location>
</feature>
<sequence>MTTLSVTSTTQPRPDAPSYQRTGTATAVGVLFVIQMVTAMAGTSLIEAFVDGNSARGPMTIGVLLMTVAGLAVVAIGLLMYPVLKEVAPHLAGWYPALRIVEFAVSAACGVYLLVQSEVVANHMLWVYVPTGLGGIILTYVLLVSRLVPRAIALLGLVGYGLLTIGVPLDLLALLDMSAGGGLLLVVPGGLFELLVLPIWLIAKGFASPQRRLAAAHA</sequence>
<keyword evidence="2" id="KW-1133">Transmembrane helix</keyword>
<dbReference type="AlphaFoldDB" id="A0A930YQS7"/>
<feature type="transmembrane region" description="Helical" evidence="2">
    <location>
        <begin position="62"/>
        <end position="84"/>
    </location>
</feature>
<feature type="transmembrane region" description="Helical" evidence="2">
    <location>
        <begin position="182"/>
        <end position="203"/>
    </location>
</feature>
<organism evidence="3 4">
    <name type="scientific">Nocardioides agariphilus</name>
    <dbReference type="NCBI Taxonomy" id="433664"/>
    <lineage>
        <taxon>Bacteria</taxon>
        <taxon>Bacillati</taxon>
        <taxon>Actinomycetota</taxon>
        <taxon>Actinomycetes</taxon>
        <taxon>Propionibacteriales</taxon>
        <taxon>Nocardioidaceae</taxon>
        <taxon>Nocardioides</taxon>
    </lineage>
</organism>
<evidence type="ECO:0000313" key="3">
    <source>
        <dbReference type="EMBL" id="MBF4769185.1"/>
    </source>
</evidence>
<keyword evidence="2" id="KW-0472">Membrane</keyword>
<protein>
    <submittedName>
        <fullName evidence="3">DUF4386 family protein</fullName>
    </submittedName>
</protein>
<dbReference type="EMBL" id="JADKPO010000022">
    <property type="protein sequence ID" value="MBF4769185.1"/>
    <property type="molecule type" value="Genomic_DNA"/>
</dbReference>
<gene>
    <name evidence="3" type="ORF">ISU10_15565</name>
</gene>